<dbReference type="InterPro" id="IPR020841">
    <property type="entry name" value="PKS_Beta-ketoAc_synthase_dom"/>
</dbReference>
<evidence type="ECO:0000256" key="3">
    <source>
        <dbReference type="ARBA" id="ARBA00022450"/>
    </source>
</evidence>
<feature type="domain" description="Carrier" evidence="8">
    <location>
        <begin position="191"/>
        <end position="265"/>
    </location>
</feature>
<evidence type="ECO:0000313" key="11">
    <source>
        <dbReference type="Proteomes" id="UP001438292"/>
    </source>
</evidence>
<evidence type="ECO:0000256" key="4">
    <source>
        <dbReference type="ARBA" id="ARBA00022490"/>
    </source>
</evidence>
<dbReference type="InterPro" id="IPR016039">
    <property type="entry name" value="Thiolase-like"/>
</dbReference>
<dbReference type="RefSeq" id="WP_347787728.1">
    <property type="nucleotide sequence ID" value="NZ_JBDQQU010000008.1"/>
</dbReference>
<evidence type="ECO:0000256" key="7">
    <source>
        <dbReference type="ARBA" id="ARBA00022737"/>
    </source>
</evidence>
<dbReference type="Gene3D" id="1.10.1200.10">
    <property type="entry name" value="ACP-like"/>
    <property type="match status" value="1"/>
</dbReference>
<dbReference type="PROSITE" id="PS00606">
    <property type="entry name" value="KS3_1"/>
    <property type="match status" value="1"/>
</dbReference>
<dbReference type="SMART" id="SM00825">
    <property type="entry name" value="PKS_KS"/>
    <property type="match status" value="1"/>
</dbReference>
<organism evidence="10 11">
    <name type="scientific">Chromobacterium piscinae</name>
    <dbReference type="NCBI Taxonomy" id="686831"/>
    <lineage>
        <taxon>Bacteria</taxon>
        <taxon>Pseudomonadati</taxon>
        <taxon>Pseudomonadota</taxon>
        <taxon>Betaproteobacteria</taxon>
        <taxon>Neisseriales</taxon>
        <taxon>Chromobacteriaceae</taxon>
        <taxon>Chromobacterium</taxon>
    </lineage>
</organism>
<keyword evidence="4" id="KW-0963">Cytoplasm</keyword>
<comment type="caution">
    <text evidence="10">The sequence shown here is derived from an EMBL/GenBank/DDBJ whole genome shotgun (WGS) entry which is preliminary data.</text>
</comment>
<dbReference type="Pfam" id="PF22336">
    <property type="entry name" value="RhiE-like_linker"/>
    <property type="match status" value="1"/>
</dbReference>
<dbReference type="InterPro" id="IPR036736">
    <property type="entry name" value="ACP-like_sf"/>
</dbReference>
<dbReference type="SMART" id="SM00823">
    <property type="entry name" value="PKS_PP"/>
    <property type="match status" value="1"/>
</dbReference>
<evidence type="ECO:0000256" key="6">
    <source>
        <dbReference type="ARBA" id="ARBA00022679"/>
    </source>
</evidence>
<dbReference type="EMBL" id="JBDQQU010000008">
    <property type="protein sequence ID" value="MEO3954725.1"/>
    <property type="molecule type" value="Genomic_DNA"/>
</dbReference>
<dbReference type="InterPro" id="IPR014030">
    <property type="entry name" value="Ketoacyl_synth_N"/>
</dbReference>
<dbReference type="Pfam" id="PF00109">
    <property type="entry name" value="ketoacyl-synt"/>
    <property type="match status" value="1"/>
</dbReference>
<evidence type="ECO:0000256" key="2">
    <source>
        <dbReference type="ARBA" id="ARBA00004792"/>
    </source>
</evidence>
<evidence type="ECO:0000313" key="10">
    <source>
        <dbReference type="EMBL" id="MEO3954725.1"/>
    </source>
</evidence>
<evidence type="ECO:0000259" key="8">
    <source>
        <dbReference type="PROSITE" id="PS50075"/>
    </source>
</evidence>
<evidence type="ECO:0000256" key="5">
    <source>
        <dbReference type="ARBA" id="ARBA00022553"/>
    </source>
</evidence>
<dbReference type="InterPro" id="IPR009081">
    <property type="entry name" value="PP-bd_ACP"/>
</dbReference>
<dbReference type="PROSITE" id="PS52004">
    <property type="entry name" value="KS3_2"/>
    <property type="match status" value="1"/>
</dbReference>
<keyword evidence="11" id="KW-1185">Reference proteome</keyword>
<proteinExistence type="predicted"/>
<protein>
    <submittedName>
        <fullName evidence="10">Beta-ketoacyl synthase N-terminal-like domain-containing protein</fullName>
    </submittedName>
</protein>
<keyword evidence="5" id="KW-0597">Phosphoprotein</keyword>
<name>A0ABV0H3P9_9NEIS</name>
<keyword evidence="7" id="KW-0677">Repeat</keyword>
<dbReference type="Gene3D" id="3.40.47.10">
    <property type="match status" value="1"/>
</dbReference>
<dbReference type="PROSITE" id="PS50075">
    <property type="entry name" value="CARRIER"/>
    <property type="match status" value="1"/>
</dbReference>
<dbReference type="InterPro" id="IPR054514">
    <property type="entry name" value="RhiE-like_linker"/>
</dbReference>
<evidence type="ECO:0000256" key="1">
    <source>
        <dbReference type="ARBA" id="ARBA00004496"/>
    </source>
</evidence>
<dbReference type="Pfam" id="PF02801">
    <property type="entry name" value="Ketoacyl-synt_C"/>
    <property type="match status" value="1"/>
</dbReference>
<keyword evidence="3" id="KW-0596">Phosphopantetheine</keyword>
<dbReference type="PANTHER" id="PTHR43775">
    <property type="entry name" value="FATTY ACID SYNTHASE"/>
    <property type="match status" value="1"/>
</dbReference>
<dbReference type="CDD" id="cd00833">
    <property type="entry name" value="PKS"/>
    <property type="match status" value="1"/>
</dbReference>
<dbReference type="InterPro" id="IPR014031">
    <property type="entry name" value="Ketoacyl_synth_C"/>
</dbReference>
<dbReference type="Gene3D" id="3.30.70.3290">
    <property type="match status" value="1"/>
</dbReference>
<dbReference type="SUPFAM" id="SSF53901">
    <property type="entry name" value="Thiolase-like"/>
    <property type="match status" value="1"/>
</dbReference>
<dbReference type="InterPro" id="IPR018201">
    <property type="entry name" value="Ketoacyl_synth_AS"/>
</dbReference>
<comment type="pathway">
    <text evidence="2">Antibiotic biosynthesis.</text>
</comment>
<accession>A0ABV0H3P9</accession>
<gene>
    <name evidence="10" type="ORF">ABH309_09695</name>
</gene>
<feature type="domain" description="Ketosynthase family 3 (KS3)" evidence="9">
    <location>
        <begin position="306"/>
        <end position="739"/>
    </location>
</feature>
<reference evidence="10 11" key="1">
    <citation type="submission" date="2024-05" db="EMBL/GenBank/DDBJ databases">
        <authorList>
            <person name="De Oliveira J.P."/>
            <person name="Noriler S.A."/>
            <person name="De Oliveira A.G."/>
            <person name="Sipoli D.S."/>
        </authorList>
    </citation>
    <scope>NUCLEOTIDE SEQUENCE [LARGE SCALE GENOMIC DNA]</scope>
    <source>
        <strain evidence="10 11">LABIM186</strain>
    </source>
</reference>
<comment type="subcellular location">
    <subcellularLocation>
        <location evidence="1">Cytoplasm</location>
    </subcellularLocation>
</comment>
<evidence type="ECO:0000259" key="9">
    <source>
        <dbReference type="PROSITE" id="PS52004"/>
    </source>
</evidence>
<dbReference type="SUPFAM" id="SSF47336">
    <property type="entry name" value="ACP-like"/>
    <property type="match status" value="1"/>
</dbReference>
<dbReference type="Proteomes" id="UP001438292">
    <property type="component" value="Unassembled WGS sequence"/>
</dbReference>
<dbReference type="PANTHER" id="PTHR43775:SF37">
    <property type="entry name" value="SI:DKEY-61P9.11"/>
    <property type="match status" value="1"/>
</dbReference>
<dbReference type="Pfam" id="PF00550">
    <property type="entry name" value="PP-binding"/>
    <property type="match status" value="1"/>
</dbReference>
<sequence>MKYIIPFSAKSTAALKRNAFNLFHFLSDDENLSDKTSIENIAYTLQVGRDAMKFRMAFIVETVPELIEKLNIILNDNGKLEFLDDIFIGEIQENKNREKMKEVHKDIIKDWHSQGNLVKIVEHWISGNKLNWMFLYSGVMPNKISLPSYSFERERYWPNCTESFSIQNHSSGGYKELSSESRSIDELNLRKKTENDLIKIAHQILKVPLEKLDVNTNLSDFGLDSVSLVKCARGISNHFNFQITPAQLFSNLTIGALTSYMHEEYHKELCKFYSAIELLDELGVVEENISITSVGIDFNPNANKGNESVAIIGMSGKFPKSNDLEEYWDNLLLGKDCISGVPYERKGWMAYIDEAPEEKNIMWGGFIEGLQKFDPGFFGLSDNEAEIMDPQQRLLLTYAYKAIEDAGYNCKSLSNINAGVFVAIGNNGYDAIVANSGRELDAKFLTGYMPSVGANRVSFFFDLHGPSEPVETACASSLVAIHRAINEINNGVCDIAIVGGVNLIVTPYGHASLNKAGLLSNEGKCKPFSSNADGFVRAEGIGVIVLKRLSIAEKDNDQIYAVIRGSGVNHNGRGNFLTAPNPKAQAALLESVYKRAGIDINTVNYIETHGTGTELGDAVEIEGLKSAFRKLGYEKASGQSTKNCAIGSVKSNIGHTELASGMASLIKVVYQMKNEMLVKTIHCDSINPYLNLDESPFFVVRENQRWNMIKDKFGASLPRRAGISSFGLSGVNAHIILEEYLNDRADVKRAPLAKHQFSESDYWMNKKFDQPVSGALDVNKLNTNEDKNLFSKWYGKF</sequence>
<dbReference type="InterPro" id="IPR020806">
    <property type="entry name" value="PKS_PP-bd"/>
</dbReference>
<keyword evidence="6" id="KW-0808">Transferase</keyword>
<dbReference type="InterPro" id="IPR050091">
    <property type="entry name" value="PKS_NRPS_Biosynth_Enz"/>
</dbReference>